<dbReference type="AlphaFoldDB" id="A0AAV7N6H8"/>
<dbReference type="Proteomes" id="UP001066276">
    <property type="component" value="Chromosome 9"/>
</dbReference>
<sequence length="208" mass="23345">MSCTGSAQAHGTFQDASAFFSEDEWKLLQGWQKELYRNVMKEIHQALISLGPLIAATVSSLRGKDQQELFPLEHRSADTRTCIDPSSGNKLAEGDVLLRVTHKEPKCHPHPEDSEWRQRHLNHRAEDPYLKSDLQSRKENVISLLIDHFGAEIGESTTDPNSEAEVVSFRIKDEDETYGKEHPGSPGTQAIGSPRGEGILLCCLNRWE</sequence>
<dbReference type="SMART" id="SM00349">
    <property type="entry name" value="KRAB"/>
    <property type="match status" value="1"/>
</dbReference>
<dbReference type="SUPFAM" id="SSF109640">
    <property type="entry name" value="KRAB domain (Kruppel-associated box)"/>
    <property type="match status" value="1"/>
</dbReference>
<evidence type="ECO:0000313" key="3">
    <source>
        <dbReference type="Proteomes" id="UP001066276"/>
    </source>
</evidence>
<dbReference type="Gene3D" id="6.10.140.140">
    <property type="match status" value="1"/>
</dbReference>
<dbReference type="PANTHER" id="PTHR23232">
    <property type="entry name" value="KRAB DOMAIN C2H2 ZINC FINGER"/>
    <property type="match status" value="1"/>
</dbReference>
<dbReference type="GO" id="GO:0006355">
    <property type="term" value="P:regulation of DNA-templated transcription"/>
    <property type="evidence" value="ECO:0007669"/>
    <property type="project" value="InterPro"/>
</dbReference>
<dbReference type="EMBL" id="JANPWB010000013">
    <property type="protein sequence ID" value="KAJ1111631.1"/>
    <property type="molecule type" value="Genomic_DNA"/>
</dbReference>
<dbReference type="PANTHER" id="PTHR23232:SF142">
    <property type="entry name" value="GASTRULA ZINC FINGER PROTEIN XLCGF57.1-LIKE-RELATED"/>
    <property type="match status" value="1"/>
</dbReference>
<protein>
    <recommendedName>
        <fullName evidence="1">KRAB domain-containing protein</fullName>
    </recommendedName>
</protein>
<gene>
    <name evidence="2" type="ORF">NDU88_008948</name>
</gene>
<keyword evidence="3" id="KW-1185">Reference proteome</keyword>
<feature type="domain" description="KRAB" evidence="1">
    <location>
        <begin position="11"/>
        <end position="82"/>
    </location>
</feature>
<dbReference type="InterPro" id="IPR050169">
    <property type="entry name" value="Krueppel_C2H2_ZnF"/>
</dbReference>
<dbReference type="PROSITE" id="PS50805">
    <property type="entry name" value="KRAB"/>
    <property type="match status" value="1"/>
</dbReference>
<dbReference type="InterPro" id="IPR001909">
    <property type="entry name" value="KRAB"/>
</dbReference>
<accession>A0AAV7N6H8</accession>
<reference evidence="2" key="1">
    <citation type="journal article" date="2022" name="bioRxiv">
        <title>Sequencing and chromosome-scale assembly of the giantPleurodeles waltlgenome.</title>
        <authorList>
            <person name="Brown T."/>
            <person name="Elewa A."/>
            <person name="Iarovenko S."/>
            <person name="Subramanian E."/>
            <person name="Araus A.J."/>
            <person name="Petzold A."/>
            <person name="Susuki M."/>
            <person name="Suzuki K.-i.T."/>
            <person name="Hayashi T."/>
            <person name="Toyoda A."/>
            <person name="Oliveira C."/>
            <person name="Osipova E."/>
            <person name="Leigh N.D."/>
            <person name="Simon A."/>
            <person name="Yun M.H."/>
        </authorList>
    </citation>
    <scope>NUCLEOTIDE SEQUENCE</scope>
    <source>
        <strain evidence="2">20211129_DDA</strain>
        <tissue evidence="2">Liver</tissue>
    </source>
</reference>
<dbReference type="InterPro" id="IPR036051">
    <property type="entry name" value="KRAB_dom_sf"/>
</dbReference>
<comment type="caution">
    <text evidence="2">The sequence shown here is derived from an EMBL/GenBank/DDBJ whole genome shotgun (WGS) entry which is preliminary data.</text>
</comment>
<name>A0AAV7N6H8_PLEWA</name>
<dbReference type="Pfam" id="PF01352">
    <property type="entry name" value="KRAB"/>
    <property type="match status" value="1"/>
</dbReference>
<evidence type="ECO:0000259" key="1">
    <source>
        <dbReference type="PROSITE" id="PS50805"/>
    </source>
</evidence>
<proteinExistence type="predicted"/>
<organism evidence="2 3">
    <name type="scientific">Pleurodeles waltl</name>
    <name type="common">Iberian ribbed newt</name>
    <dbReference type="NCBI Taxonomy" id="8319"/>
    <lineage>
        <taxon>Eukaryota</taxon>
        <taxon>Metazoa</taxon>
        <taxon>Chordata</taxon>
        <taxon>Craniata</taxon>
        <taxon>Vertebrata</taxon>
        <taxon>Euteleostomi</taxon>
        <taxon>Amphibia</taxon>
        <taxon>Batrachia</taxon>
        <taxon>Caudata</taxon>
        <taxon>Salamandroidea</taxon>
        <taxon>Salamandridae</taxon>
        <taxon>Pleurodelinae</taxon>
        <taxon>Pleurodeles</taxon>
    </lineage>
</organism>
<evidence type="ECO:0000313" key="2">
    <source>
        <dbReference type="EMBL" id="KAJ1111631.1"/>
    </source>
</evidence>
<dbReference type="CDD" id="cd07765">
    <property type="entry name" value="KRAB_A-box"/>
    <property type="match status" value="1"/>
</dbReference>